<accession>A0ACC3TLQ3</accession>
<sequence length="302" mass="34341">MRHFLLFFALLHFCCILQPISGWGDVGHRTVAYLAAKYLTEEGSQLVKDLLSNDEGYDISDAATWADTVKQKRPYTRPWHYIDALDNPPDSCDVAYEADCSDKGCIVSAIQNMTHRVNDDSVDDTQRKEALMFLIHFLGDVHQPLHVEGTARGGNAIKVCFDSRCAQENLHSIWDTDIPHKINGLKHSLKHNDEKDAAAEWAERLYTDNQKRTLIAECSEILKPLKCAMQWVKETNRLNCEFVFKNGIPWLERNNLGEEYYEGAAPIVSEQIYKAAVRLAIWINALAAERISRSRNSFVVQG</sequence>
<proteinExistence type="predicted"/>
<protein>
    <submittedName>
        <fullName evidence="1">S1/P1 nuclease</fullName>
    </submittedName>
</protein>
<organism evidence="1 2">
    <name type="scientific">Lipomyces orientalis</name>
    <dbReference type="NCBI Taxonomy" id="1233043"/>
    <lineage>
        <taxon>Eukaryota</taxon>
        <taxon>Fungi</taxon>
        <taxon>Dikarya</taxon>
        <taxon>Ascomycota</taxon>
        <taxon>Saccharomycotina</taxon>
        <taxon>Lipomycetes</taxon>
        <taxon>Lipomycetales</taxon>
        <taxon>Lipomycetaceae</taxon>
        <taxon>Lipomyces</taxon>
    </lineage>
</organism>
<name>A0ACC3TLQ3_9ASCO</name>
<evidence type="ECO:0000313" key="1">
    <source>
        <dbReference type="EMBL" id="KAK9321585.1"/>
    </source>
</evidence>
<reference evidence="2" key="1">
    <citation type="journal article" date="2024" name="Front. Bioeng. Biotechnol.">
        <title>Genome-scale model development and genomic sequencing of the oleaginous clade Lipomyces.</title>
        <authorList>
            <person name="Czajka J.J."/>
            <person name="Han Y."/>
            <person name="Kim J."/>
            <person name="Mondo S.J."/>
            <person name="Hofstad B.A."/>
            <person name="Robles A."/>
            <person name="Haridas S."/>
            <person name="Riley R."/>
            <person name="LaButti K."/>
            <person name="Pangilinan J."/>
            <person name="Andreopoulos W."/>
            <person name="Lipzen A."/>
            <person name="Yan J."/>
            <person name="Wang M."/>
            <person name="Ng V."/>
            <person name="Grigoriev I.V."/>
            <person name="Spatafora J.W."/>
            <person name="Magnuson J.K."/>
            <person name="Baker S.E."/>
            <person name="Pomraning K.R."/>
        </authorList>
    </citation>
    <scope>NUCLEOTIDE SEQUENCE [LARGE SCALE GENOMIC DNA]</scope>
    <source>
        <strain evidence="2">CBS 10300</strain>
    </source>
</reference>
<gene>
    <name evidence="1" type="ORF">V1517DRAFT_170569</name>
</gene>
<dbReference type="EMBL" id="MU970095">
    <property type="protein sequence ID" value="KAK9321585.1"/>
    <property type="molecule type" value="Genomic_DNA"/>
</dbReference>
<comment type="caution">
    <text evidence="1">The sequence shown here is derived from an EMBL/GenBank/DDBJ whole genome shotgun (WGS) entry which is preliminary data.</text>
</comment>
<keyword evidence="2" id="KW-1185">Reference proteome</keyword>
<evidence type="ECO:0000313" key="2">
    <source>
        <dbReference type="Proteomes" id="UP001489719"/>
    </source>
</evidence>
<dbReference type="Proteomes" id="UP001489719">
    <property type="component" value="Unassembled WGS sequence"/>
</dbReference>